<proteinExistence type="predicted"/>
<dbReference type="Proteomes" id="UP001055247">
    <property type="component" value="Unassembled WGS sequence"/>
</dbReference>
<comment type="caution">
    <text evidence="1">The sequence shown here is derived from an EMBL/GenBank/DDBJ whole genome shotgun (WGS) entry which is preliminary data.</text>
</comment>
<name>A0AAV4ZGN2_9HYPH</name>
<organism evidence="1 2">
    <name type="scientific">Methylobacterium hispanicum</name>
    <dbReference type="NCBI Taxonomy" id="270350"/>
    <lineage>
        <taxon>Bacteria</taxon>
        <taxon>Pseudomonadati</taxon>
        <taxon>Pseudomonadota</taxon>
        <taxon>Alphaproteobacteria</taxon>
        <taxon>Hyphomicrobiales</taxon>
        <taxon>Methylobacteriaceae</taxon>
        <taxon>Methylobacterium</taxon>
    </lineage>
</organism>
<dbReference type="RefSeq" id="WP_238229501.1">
    <property type="nucleotide sequence ID" value="NZ_BPQO01000002.1"/>
</dbReference>
<gene>
    <name evidence="1" type="ORF">BHAOGJBA_0749</name>
</gene>
<reference evidence="1" key="1">
    <citation type="journal article" date="2016" name="Front. Microbiol.">
        <title>Genome Sequence of the Piezophilic, Mesophilic Sulfate-Reducing Bacterium Desulfovibrio indicus J2T.</title>
        <authorList>
            <person name="Cao J."/>
            <person name="Maignien L."/>
            <person name="Shao Z."/>
            <person name="Alain K."/>
            <person name="Jebbar M."/>
        </authorList>
    </citation>
    <scope>NUCLEOTIDE SEQUENCE</scope>
    <source>
        <strain evidence="1">DSM 16372</strain>
    </source>
</reference>
<reference evidence="1" key="2">
    <citation type="submission" date="2021-08" db="EMBL/GenBank/DDBJ databases">
        <authorList>
            <person name="Tani A."/>
            <person name="Ola A."/>
            <person name="Ogura Y."/>
            <person name="Katsura K."/>
            <person name="Hayashi T."/>
        </authorList>
    </citation>
    <scope>NUCLEOTIDE SEQUENCE</scope>
    <source>
        <strain evidence="1">DSM 16372</strain>
    </source>
</reference>
<evidence type="ECO:0000313" key="1">
    <source>
        <dbReference type="EMBL" id="GJD87249.1"/>
    </source>
</evidence>
<protein>
    <submittedName>
        <fullName evidence="1">Uncharacterized protein</fullName>
    </submittedName>
</protein>
<dbReference type="EMBL" id="BPQO01000002">
    <property type="protein sequence ID" value="GJD87249.1"/>
    <property type="molecule type" value="Genomic_DNA"/>
</dbReference>
<accession>A0AAV4ZGN2</accession>
<keyword evidence="2" id="KW-1185">Reference proteome</keyword>
<dbReference type="AlphaFoldDB" id="A0AAV4ZGN2"/>
<evidence type="ECO:0000313" key="2">
    <source>
        <dbReference type="Proteomes" id="UP001055247"/>
    </source>
</evidence>
<sequence length="97" mass="10633">MDAQALEAAAWTKAELDVTEELTRALRATRYKPMDGPDPEPEAVFDVARRIGDHLHAAGAPEMADRLEAEIFAAADTALAVHSYRLRIKLLRAGVHV</sequence>